<dbReference type="InterPro" id="IPR046357">
    <property type="entry name" value="PPIase_dom_sf"/>
</dbReference>
<keyword evidence="5 9" id="KW-0697">Rotamase</keyword>
<dbReference type="GO" id="GO:0042026">
    <property type="term" value="P:protein refolding"/>
    <property type="evidence" value="ECO:0007669"/>
    <property type="project" value="UniProtKB-ARBA"/>
</dbReference>
<dbReference type="Gene3D" id="3.10.50.40">
    <property type="match status" value="1"/>
</dbReference>
<evidence type="ECO:0000256" key="5">
    <source>
        <dbReference type="ARBA" id="ARBA00023110"/>
    </source>
</evidence>
<protein>
    <recommendedName>
        <fullName evidence="10">Peptidyl-prolyl cis-trans isomerase</fullName>
        <ecNumber evidence="10">5.2.1.8</ecNumber>
    </recommendedName>
</protein>
<gene>
    <name evidence="12" type="ordered locus">Fluta_2605</name>
</gene>
<dbReference type="PANTHER" id="PTHR47861:SF3">
    <property type="entry name" value="FKBP-TYPE PEPTIDYL-PROLYL CIS-TRANS ISOMERASE SLYD"/>
    <property type="match status" value="1"/>
</dbReference>
<accession>F2IFA4</accession>
<dbReference type="STRING" id="755732.Fluta_2605"/>
<comment type="similarity">
    <text evidence="3 10">Belongs to the FKBP-type PPIase family.</text>
</comment>
<evidence type="ECO:0000256" key="8">
    <source>
        <dbReference type="ARBA" id="ARBA00037071"/>
    </source>
</evidence>
<evidence type="ECO:0000256" key="6">
    <source>
        <dbReference type="ARBA" id="ARBA00023186"/>
    </source>
</evidence>
<evidence type="ECO:0000256" key="3">
    <source>
        <dbReference type="ARBA" id="ARBA00006577"/>
    </source>
</evidence>
<evidence type="ECO:0000259" key="11">
    <source>
        <dbReference type="PROSITE" id="PS50059"/>
    </source>
</evidence>
<dbReference type="RefSeq" id="WP_013687359.1">
    <property type="nucleotide sequence ID" value="NC_015321.1"/>
</dbReference>
<evidence type="ECO:0000313" key="13">
    <source>
        <dbReference type="Proteomes" id="UP000007463"/>
    </source>
</evidence>
<dbReference type="GO" id="GO:0005737">
    <property type="term" value="C:cytoplasm"/>
    <property type="evidence" value="ECO:0007669"/>
    <property type="project" value="UniProtKB-SubCell"/>
</dbReference>
<dbReference type="EMBL" id="CP002542">
    <property type="protein sequence ID" value="AEA44589.1"/>
    <property type="molecule type" value="Genomic_DNA"/>
</dbReference>
<evidence type="ECO:0000256" key="9">
    <source>
        <dbReference type="PROSITE-ProRule" id="PRU00277"/>
    </source>
</evidence>
<dbReference type="eggNOG" id="COG1047">
    <property type="taxonomic scope" value="Bacteria"/>
</dbReference>
<evidence type="ECO:0000256" key="2">
    <source>
        <dbReference type="ARBA" id="ARBA00004496"/>
    </source>
</evidence>
<dbReference type="HOGENOM" id="CLU_098197_1_0_10"/>
<comment type="function">
    <text evidence="8">Also involved in hydrogenase metallocenter assembly, probably by participating in the nickel insertion step. This function in hydrogenase biosynthesis requires chaperone activity and the presence of the metal-binding domain, but not PPIase activity.</text>
</comment>
<dbReference type="PANTHER" id="PTHR47861">
    <property type="entry name" value="FKBP-TYPE PEPTIDYL-PROLYL CIS-TRANS ISOMERASE SLYD"/>
    <property type="match status" value="1"/>
</dbReference>
<feature type="domain" description="PPIase FKBP-type" evidence="11">
    <location>
        <begin position="6"/>
        <end position="81"/>
    </location>
</feature>
<comment type="catalytic activity">
    <reaction evidence="1 9 10">
        <text>[protein]-peptidylproline (omega=180) = [protein]-peptidylproline (omega=0)</text>
        <dbReference type="Rhea" id="RHEA:16237"/>
        <dbReference type="Rhea" id="RHEA-COMP:10747"/>
        <dbReference type="Rhea" id="RHEA-COMP:10748"/>
        <dbReference type="ChEBI" id="CHEBI:83833"/>
        <dbReference type="ChEBI" id="CHEBI:83834"/>
        <dbReference type="EC" id="5.2.1.8"/>
    </reaction>
</comment>
<dbReference type="GO" id="GO:0003755">
    <property type="term" value="F:peptidyl-prolyl cis-trans isomerase activity"/>
    <property type="evidence" value="ECO:0007669"/>
    <property type="project" value="UniProtKB-UniRule"/>
</dbReference>
<dbReference type="InterPro" id="IPR001179">
    <property type="entry name" value="PPIase_FKBP_dom"/>
</dbReference>
<evidence type="ECO:0000256" key="7">
    <source>
        <dbReference type="ARBA" id="ARBA00023235"/>
    </source>
</evidence>
<keyword evidence="13" id="KW-1185">Reference proteome</keyword>
<evidence type="ECO:0000256" key="4">
    <source>
        <dbReference type="ARBA" id="ARBA00022490"/>
    </source>
</evidence>
<comment type="subcellular location">
    <subcellularLocation>
        <location evidence="2">Cytoplasm</location>
    </subcellularLocation>
</comment>
<dbReference type="Pfam" id="PF00254">
    <property type="entry name" value="FKBP_C"/>
    <property type="match status" value="1"/>
</dbReference>
<name>F2IFA4_FLUTR</name>
<proteinExistence type="inferred from homology"/>
<dbReference type="OrthoDB" id="9808891at2"/>
<keyword evidence="4" id="KW-0963">Cytoplasm</keyword>
<keyword evidence="7 9" id="KW-0413">Isomerase</keyword>
<keyword evidence="6" id="KW-0143">Chaperone</keyword>
<dbReference type="EC" id="5.2.1.8" evidence="10"/>
<organism evidence="12 13">
    <name type="scientific">Fluviicola taffensis (strain DSM 16823 / NCIMB 13979 / RW262)</name>
    <dbReference type="NCBI Taxonomy" id="755732"/>
    <lineage>
        <taxon>Bacteria</taxon>
        <taxon>Pseudomonadati</taxon>
        <taxon>Bacteroidota</taxon>
        <taxon>Flavobacteriia</taxon>
        <taxon>Flavobacteriales</taxon>
        <taxon>Crocinitomicaceae</taxon>
        <taxon>Fluviicola</taxon>
    </lineage>
</organism>
<dbReference type="PROSITE" id="PS50059">
    <property type="entry name" value="FKBP_PPIASE"/>
    <property type="match status" value="1"/>
</dbReference>
<reference evidence="12 13" key="1">
    <citation type="journal article" date="2011" name="Stand. Genomic Sci.">
        <title>Complete genome sequence of the gliding freshwater bacterium Fluviicola taffensis type strain (RW262).</title>
        <authorList>
            <person name="Woyke T."/>
            <person name="Chertkov O."/>
            <person name="Lapidus A."/>
            <person name="Nolan M."/>
            <person name="Lucas S."/>
            <person name="Del Rio T.G."/>
            <person name="Tice H."/>
            <person name="Cheng J.F."/>
            <person name="Tapia R."/>
            <person name="Han C."/>
            <person name="Goodwin L."/>
            <person name="Pitluck S."/>
            <person name="Liolios K."/>
            <person name="Pagani I."/>
            <person name="Ivanova N."/>
            <person name="Huntemann M."/>
            <person name="Mavromatis K."/>
            <person name="Mikhailova N."/>
            <person name="Pati A."/>
            <person name="Chen A."/>
            <person name="Palaniappan K."/>
            <person name="Land M."/>
            <person name="Hauser L."/>
            <person name="Brambilla E.M."/>
            <person name="Rohde M."/>
            <person name="Mwirichia R."/>
            <person name="Sikorski J."/>
            <person name="Tindall B.J."/>
            <person name="Goker M."/>
            <person name="Bristow J."/>
            <person name="Eisen J.A."/>
            <person name="Markowitz V."/>
            <person name="Hugenholtz P."/>
            <person name="Klenk H.P."/>
            <person name="Kyrpides N.C."/>
        </authorList>
    </citation>
    <scope>NUCLEOTIDE SEQUENCE [LARGE SCALE GENOMIC DNA]</scope>
    <source>
        <strain evidence="13">DSM 16823 / RW262 / RW262</strain>
    </source>
</reference>
<dbReference type="AlphaFoldDB" id="F2IFA4"/>
<dbReference type="KEGG" id="fte:Fluta_2605"/>
<evidence type="ECO:0000256" key="1">
    <source>
        <dbReference type="ARBA" id="ARBA00000971"/>
    </source>
</evidence>
<evidence type="ECO:0000313" key="12">
    <source>
        <dbReference type="EMBL" id="AEA44589.1"/>
    </source>
</evidence>
<reference evidence="13" key="2">
    <citation type="submission" date="2011-02" db="EMBL/GenBank/DDBJ databases">
        <title>The complete genome of Fluviicola taffensis DSM 16823.</title>
        <authorList>
            <consortium name="US DOE Joint Genome Institute (JGI-PGF)"/>
            <person name="Lucas S."/>
            <person name="Copeland A."/>
            <person name="Lapidus A."/>
            <person name="Bruce D."/>
            <person name="Goodwin L."/>
            <person name="Pitluck S."/>
            <person name="Kyrpides N."/>
            <person name="Mavromatis K."/>
            <person name="Ivanova N."/>
            <person name="Mikhailova N."/>
            <person name="Pagani I."/>
            <person name="Chertkov O."/>
            <person name="Detter J.C."/>
            <person name="Han C."/>
            <person name="Tapia R."/>
            <person name="Land M."/>
            <person name="Hauser L."/>
            <person name="Markowitz V."/>
            <person name="Cheng J.-F."/>
            <person name="Hugenholtz P."/>
            <person name="Woyke T."/>
            <person name="Wu D."/>
            <person name="Tindall B."/>
            <person name="Pomrenke H.G."/>
            <person name="Brambilla E."/>
            <person name="Klenk H.-P."/>
            <person name="Eisen J.A."/>
        </authorList>
    </citation>
    <scope>NUCLEOTIDE SEQUENCE [LARGE SCALE GENOMIC DNA]</scope>
    <source>
        <strain evidence="13">DSM 16823 / RW262 / RW262</strain>
    </source>
</reference>
<dbReference type="Proteomes" id="UP000007463">
    <property type="component" value="Chromosome"/>
</dbReference>
<sequence length="168" mass="18737">MTVDTNTVVSLQYKLTNHKTGEHIEETSKDQPMEFLYGIERIIPTFEVNIHGLKAGDTFEFSIPTLEAYGEKNDEHVAIIPLSVFFDESGKIDETQINVGAVLPMTDNDGNHLRGTILEMTDDTITMDFNHPLAGTDLFFQGSILEVRQATDEEIAHGHSHGAHGHHH</sequence>
<evidence type="ECO:0000256" key="10">
    <source>
        <dbReference type="RuleBase" id="RU003915"/>
    </source>
</evidence>
<dbReference type="SUPFAM" id="SSF54534">
    <property type="entry name" value="FKBP-like"/>
    <property type="match status" value="1"/>
</dbReference>